<dbReference type="InterPro" id="IPR052544">
    <property type="entry name" value="Bacteriocin_Proc_Enz"/>
</dbReference>
<dbReference type="Gene3D" id="3.40.109.10">
    <property type="entry name" value="NADH Oxidase"/>
    <property type="match status" value="1"/>
</dbReference>
<dbReference type="Pfam" id="PF00881">
    <property type="entry name" value="Nitroreductase"/>
    <property type="match status" value="1"/>
</dbReference>
<evidence type="ECO:0000313" key="2">
    <source>
        <dbReference type="EMBL" id="BCU68873.1"/>
    </source>
</evidence>
<dbReference type="Proteomes" id="UP000825123">
    <property type="component" value="Chromosome"/>
</dbReference>
<dbReference type="PANTHER" id="PTHR43745:SF2">
    <property type="entry name" value="NITROREDUCTASE MJ1384-RELATED"/>
    <property type="match status" value="1"/>
</dbReference>
<dbReference type="InterPro" id="IPR020051">
    <property type="entry name" value="SagB-type_dehydrogenase"/>
</dbReference>
<dbReference type="SUPFAM" id="SSF55469">
    <property type="entry name" value="FMN-dependent nitroreductase-like"/>
    <property type="match status" value="1"/>
</dbReference>
<protein>
    <recommendedName>
        <fullName evidence="1">Nitroreductase domain-containing protein</fullName>
    </recommendedName>
</protein>
<feature type="domain" description="Nitroreductase" evidence="1">
    <location>
        <begin position="49"/>
        <end position="226"/>
    </location>
</feature>
<gene>
    <name evidence="2" type="ORF">KN1_01700</name>
</gene>
<accession>A0A8D5U4C7</accession>
<dbReference type="GeneID" id="66161922"/>
<dbReference type="GO" id="GO:0016491">
    <property type="term" value="F:oxidoreductase activity"/>
    <property type="evidence" value="ECO:0007669"/>
    <property type="project" value="InterPro"/>
</dbReference>
<dbReference type="CDD" id="cd02142">
    <property type="entry name" value="McbC_SagB-like_oxidoreductase"/>
    <property type="match status" value="1"/>
</dbReference>
<dbReference type="PANTHER" id="PTHR43745">
    <property type="entry name" value="NITROREDUCTASE MJ1384-RELATED"/>
    <property type="match status" value="1"/>
</dbReference>
<dbReference type="KEGG" id="csty:KN1_01700"/>
<evidence type="ECO:0000313" key="3">
    <source>
        <dbReference type="Proteomes" id="UP000825123"/>
    </source>
</evidence>
<dbReference type="NCBIfam" id="TIGR03605">
    <property type="entry name" value="antibiot_sagB"/>
    <property type="match status" value="1"/>
</dbReference>
<dbReference type="InterPro" id="IPR029479">
    <property type="entry name" value="Nitroreductase"/>
</dbReference>
<reference evidence="2 3" key="1">
    <citation type="submission" date="2021-04" db="EMBL/GenBank/DDBJ databases">
        <title>Complete genome sequence of Stygiolobus sp. KN-1.</title>
        <authorList>
            <person name="Nakamura K."/>
            <person name="Sakai H."/>
            <person name="Kurosawa N."/>
        </authorList>
    </citation>
    <scope>NUCLEOTIDE SEQUENCE [LARGE SCALE GENOMIC DNA]</scope>
    <source>
        <strain evidence="2 3">KN-1</strain>
    </source>
</reference>
<dbReference type="RefSeq" id="WP_221288820.1">
    <property type="nucleotide sequence ID" value="NZ_AP024597.1"/>
</dbReference>
<dbReference type="EMBL" id="AP024597">
    <property type="protein sequence ID" value="BCU68873.1"/>
    <property type="molecule type" value="Genomic_DNA"/>
</dbReference>
<keyword evidence="3" id="KW-1185">Reference proteome</keyword>
<evidence type="ECO:0000259" key="1">
    <source>
        <dbReference type="Pfam" id="PF00881"/>
    </source>
</evidence>
<organism evidence="2 3">
    <name type="scientific">Stygiolobus caldivivus</name>
    <dbReference type="NCBI Taxonomy" id="2824673"/>
    <lineage>
        <taxon>Archaea</taxon>
        <taxon>Thermoproteota</taxon>
        <taxon>Thermoprotei</taxon>
        <taxon>Sulfolobales</taxon>
        <taxon>Sulfolobaceae</taxon>
        <taxon>Stygiolobus</taxon>
    </lineage>
</organism>
<sequence length="229" mass="26047">MDVFEDFYLKTQNFTFTLIPDNHPKVYEGAEVIPLPKPREIKEEFQKVITSRSSTRRFKEEKVDVYTISDLLYYSVGVRKREGEIIYRMFPSAGGLAETEVYIIPFISDLQVGIYHYNPLCHYLEKLNGEFRTLKTNVINSIPDINVVPLLIVLTTKYWKVLAKYGNRGARFVLIDAGIVMENLYLVATALGLGICAVGGHNDYIFNRALDLREGEVVIGVLVAGKKTE</sequence>
<proteinExistence type="predicted"/>
<dbReference type="InterPro" id="IPR000415">
    <property type="entry name" value="Nitroreductase-like"/>
</dbReference>
<dbReference type="AlphaFoldDB" id="A0A8D5U4C7"/>
<name>A0A8D5U4C7_9CREN</name>